<dbReference type="RefSeq" id="XP_013956718.1">
    <property type="nucleotide sequence ID" value="XM_014101243.1"/>
</dbReference>
<accession>G9MQW9</accession>
<name>G9MQW9_HYPVG</name>
<comment type="caution">
    <text evidence="1">The sequence shown here is derived from an EMBL/GenBank/DDBJ whole genome shotgun (WGS) entry which is preliminary data.</text>
</comment>
<proteinExistence type="predicted"/>
<protein>
    <submittedName>
        <fullName evidence="1">Uncharacterized protein</fullName>
    </submittedName>
</protein>
<organism evidence="1 2">
    <name type="scientific">Hypocrea virens (strain Gv29-8 / FGSC 10586)</name>
    <name type="common">Gliocladium virens</name>
    <name type="synonym">Trichoderma virens</name>
    <dbReference type="NCBI Taxonomy" id="413071"/>
    <lineage>
        <taxon>Eukaryota</taxon>
        <taxon>Fungi</taxon>
        <taxon>Dikarya</taxon>
        <taxon>Ascomycota</taxon>
        <taxon>Pezizomycotina</taxon>
        <taxon>Sordariomycetes</taxon>
        <taxon>Hypocreomycetidae</taxon>
        <taxon>Hypocreales</taxon>
        <taxon>Hypocreaceae</taxon>
        <taxon>Trichoderma</taxon>
    </lineage>
</organism>
<sequence>MSRRHSGERQQRSILHVRAVSLSRSDRDRIVGGYLCCLETIGPSLLTEINHGPNAPLAKLALPCAAADAATGFSRREMNGRVKSPLGQPLAKSACMSRDTWLCLEIKDEGN</sequence>
<dbReference type="VEuPathDB" id="FungiDB:TRIVIDRAFT_60648"/>
<gene>
    <name evidence="1" type="ORF">TRIVIDRAFT_60648</name>
</gene>
<dbReference type="EMBL" id="ABDF02000006">
    <property type="protein sequence ID" value="EHK22498.1"/>
    <property type="molecule type" value="Genomic_DNA"/>
</dbReference>
<dbReference type="InParanoid" id="G9MQW9"/>
<evidence type="ECO:0000313" key="2">
    <source>
        <dbReference type="Proteomes" id="UP000007115"/>
    </source>
</evidence>
<dbReference type="Proteomes" id="UP000007115">
    <property type="component" value="Unassembled WGS sequence"/>
</dbReference>
<reference evidence="1 2" key="1">
    <citation type="journal article" date="2011" name="Genome Biol.">
        <title>Comparative genome sequence analysis underscores mycoparasitism as the ancestral life style of Trichoderma.</title>
        <authorList>
            <person name="Kubicek C.P."/>
            <person name="Herrera-Estrella A."/>
            <person name="Seidl-Seiboth V."/>
            <person name="Martinez D.A."/>
            <person name="Druzhinina I.S."/>
            <person name="Thon M."/>
            <person name="Zeilinger S."/>
            <person name="Casas-Flores S."/>
            <person name="Horwitz B.A."/>
            <person name="Mukherjee P.K."/>
            <person name="Mukherjee M."/>
            <person name="Kredics L."/>
            <person name="Alcaraz L.D."/>
            <person name="Aerts A."/>
            <person name="Antal Z."/>
            <person name="Atanasova L."/>
            <person name="Cervantes-Badillo M.G."/>
            <person name="Challacombe J."/>
            <person name="Chertkov O."/>
            <person name="McCluskey K."/>
            <person name="Coulpier F."/>
            <person name="Deshpande N."/>
            <person name="von Doehren H."/>
            <person name="Ebbole D.J."/>
            <person name="Esquivel-Naranjo E.U."/>
            <person name="Fekete E."/>
            <person name="Flipphi M."/>
            <person name="Glaser F."/>
            <person name="Gomez-Rodriguez E.Y."/>
            <person name="Gruber S."/>
            <person name="Han C."/>
            <person name="Henrissat B."/>
            <person name="Hermosa R."/>
            <person name="Hernandez-Onate M."/>
            <person name="Karaffa L."/>
            <person name="Kosti I."/>
            <person name="Le Crom S."/>
            <person name="Lindquist E."/>
            <person name="Lucas S."/>
            <person name="Luebeck M."/>
            <person name="Luebeck P.S."/>
            <person name="Margeot A."/>
            <person name="Metz B."/>
            <person name="Misra M."/>
            <person name="Nevalainen H."/>
            <person name="Omann M."/>
            <person name="Packer N."/>
            <person name="Perrone G."/>
            <person name="Uresti-Rivera E.E."/>
            <person name="Salamov A."/>
            <person name="Schmoll M."/>
            <person name="Seiboth B."/>
            <person name="Shapiro H."/>
            <person name="Sukno S."/>
            <person name="Tamayo-Ramos J.A."/>
            <person name="Tisch D."/>
            <person name="Wiest A."/>
            <person name="Wilkinson H.H."/>
            <person name="Zhang M."/>
            <person name="Coutinho P.M."/>
            <person name="Kenerley C.M."/>
            <person name="Monte E."/>
            <person name="Baker S.E."/>
            <person name="Grigoriev I.V."/>
        </authorList>
    </citation>
    <scope>NUCLEOTIDE SEQUENCE [LARGE SCALE GENOMIC DNA]</scope>
    <source>
        <strain evidence="2">Gv29-8 / FGSC 10586</strain>
    </source>
</reference>
<evidence type="ECO:0000313" key="1">
    <source>
        <dbReference type="EMBL" id="EHK22498.1"/>
    </source>
</evidence>
<keyword evidence="2" id="KW-1185">Reference proteome</keyword>
<dbReference type="GeneID" id="25796108"/>
<dbReference type="HOGENOM" id="CLU_2158782_0_0_1"/>
<dbReference type="AlphaFoldDB" id="G9MQW9"/>